<keyword evidence="2" id="KW-1185">Reference proteome</keyword>
<dbReference type="InterPro" id="IPR003718">
    <property type="entry name" value="OsmC/Ohr_fam"/>
</dbReference>
<dbReference type="EMBL" id="JALKII010000006">
    <property type="protein sequence ID" value="MCK0537979.1"/>
    <property type="molecule type" value="Genomic_DNA"/>
</dbReference>
<evidence type="ECO:0000313" key="2">
    <source>
        <dbReference type="Proteomes" id="UP001165524"/>
    </source>
</evidence>
<reference evidence="1" key="1">
    <citation type="submission" date="2022-04" db="EMBL/GenBank/DDBJ databases">
        <title>Alcanivorax sp. CY1518 draft genome sequence.</title>
        <authorList>
            <person name="Zhao G."/>
            <person name="An M."/>
        </authorList>
    </citation>
    <scope>NUCLEOTIDE SEQUENCE</scope>
    <source>
        <strain evidence="1">CY1518</strain>
    </source>
</reference>
<dbReference type="SUPFAM" id="SSF82784">
    <property type="entry name" value="OsmC-like"/>
    <property type="match status" value="1"/>
</dbReference>
<dbReference type="Pfam" id="PF02566">
    <property type="entry name" value="OsmC"/>
    <property type="match status" value="1"/>
</dbReference>
<dbReference type="Gene3D" id="3.30.300.20">
    <property type="match status" value="1"/>
</dbReference>
<name>A0ABT0E847_9GAMM</name>
<gene>
    <name evidence="1" type="ORF">MU846_09680</name>
</gene>
<dbReference type="PANTHER" id="PTHR39624:SF2">
    <property type="entry name" value="OSMC-LIKE PROTEIN"/>
    <property type="match status" value="1"/>
</dbReference>
<organism evidence="1 2">
    <name type="scientific">Alcanivorax quisquiliarum</name>
    <dbReference type="NCBI Taxonomy" id="2933565"/>
    <lineage>
        <taxon>Bacteria</taxon>
        <taxon>Pseudomonadati</taxon>
        <taxon>Pseudomonadota</taxon>
        <taxon>Gammaproteobacteria</taxon>
        <taxon>Oceanospirillales</taxon>
        <taxon>Alcanivoracaceae</taxon>
        <taxon>Alcanivorax</taxon>
    </lineage>
</organism>
<accession>A0ABT0E847</accession>
<sequence length="136" mass="14368">MKPTATATVFASGPAYRHEVHTGCHQLLADEPASAGGQDAGPAPYDLVLAGLGACVAITLRMYAERKSWDIGDLKVELQLFKDADGKARVTRRLLTPAVLTAAQQARLLEIAGKTPVTRTLEAGLAMVTEWGAAPE</sequence>
<dbReference type="Proteomes" id="UP001165524">
    <property type="component" value="Unassembled WGS sequence"/>
</dbReference>
<evidence type="ECO:0000313" key="1">
    <source>
        <dbReference type="EMBL" id="MCK0537979.1"/>
    </source>
</evidence>
<protein>
    <submittedName>
        <fullName evidence="1">OsmC family protein</fullName>
    </submittedName>
</protein>
<dbReference type="RefSeq" id="WP_246952140.1">
    <property type="nucleotide sequence ID" value="NZ_JALKII010000006.1"/>
</dbReference>
<comment type="caution">
    <text evidence="1">The sequence shown here is derived from an EMBL/GenBank/DDBJ whole genome shotgun (WGS) entry which is preliminary data.</text>
</comment>
<dbReference type="PANTHER" id="PTHR39624">
    <property type="entry name" value="PROTEIN INVOLVED IN RIMO-MEDIATED BETA-METHYLTHIOLATION OF RIBOSOMAL PROTEIN S12 YCAO"/>
    <property type="match status" value="1"/>
</dbReference>
<dbReference type="InterPro" id="IPR015946">
    <property type="entry name" value="KH_dom-like_a/b"/>
</dbReference>
<dbReference type="InterPro" id="IPR036102">
    <property type="entry name" value="OsmC/Ohrsf"/>
</dbReference>
<proteinExistence type="predicted"/>